<dbReference type="CDD" id="cd18577">
    <property type="entry name" value="ABC_6TM_Pgp_ABCB1_D1_like"/>
    <property type="match status" value="1"/>
</dbReference>
<evidence type="ECO:0000256" key="6">
    <source>
        <dbReference type="ARBA" id="ARBA00022741"/>
    </source>
</evidence>
<keyword evidence="15" id="KW-1185">Reference proteome</keyword>
<sequence>MAEKQEDAPKVGRLHESWRKATAYFRLLLSPGYTFVDVILLCGGVIGGIATGIPFPLLGILFGELINNLNSTGCNDTVADHSTLEHQVRTKVLQVIYVTIANWCFIYIHSCCWSLLGERLVRRLREKYLRSLLRQELSFFDTLPAGDVSSRLSTDLEAIQTGTSEKVGICIGSVSYFVASYVVAFIKDAKLAGMLVSLVPAYFLMTFIGSHFIKKYSGRVSDNIALATSIASESLSKIQLVQAFGAGARLEAKFAEYLDVARKEAFKKAITAAVQLGLLYFIAYSTNALAYWQGSRDIAAGVASGTGASKVGAVYTVIFLLIDASFILSQVAPFLQIFGSAASAAEKLNGAINRNSLIDGTSTTVGKPIESVGGQIDFENVSFAYPGRPDTTVLKGISLSIPANKHTAIVGQSGSGKSTVAALTGRLYDPAEGQIRLDGVDVRELNVRQLRGCIGTVQQDPSLLDRSILENIAHGLINSRKASEDEVLKIMDGSLARLVKNVQDGQNIHDALNSADDVIKSLVDQVKEAARLADALEFISRLEHGLATSVGAAGSQLSGGQKQRIALARAMVREPRILLLDEATSSLDSRSERLIQGALERATLGRTTISIVHRLSTIKNADNIIVMRSGKIIEQGSHQELTAQDGVYASMVRLQTVSNPASGESISDTEITQVDEAMSVVEEEFNQPSEKIESRSLAQEMDPNDKDEKALSAPAPADSSAGSKRGVWSTITGIVSQTRSQAVYLLIALTSSAIVGGSYSGEAVIFGHTISSFSTCNTAESIRHDGAFFGLMFFILAAIEFFANVSSGSLFGLVSENTLYKIRVKSLRTLLGQDLQWHESEGRTPATLLSFITSDANALAGLTGTILGTLFSIIVNTIAGIILSHIIAWRIAVVLLATLPVLIGAGMMRLRVFAKFHAKHQKAFAKATGVAVEAVNSIRTISIFSLENEAVAVYHRELKPPYDETRKAILWSNVWLASAYSVSNLVYALAYWWGSQNIIEGRYSQTQFFIVLPALLFSAQTCGQLFALAPDFSKSRVSAARILDLLAIGKTERSNMPPDMRLDSSSSSGFDEKDLESSMGEKAIAKAAPDTGARITFRDVRFSYPARPNMQVLKGLTMDIKPGQFCALVGPSGAGKSTIIALLERFYRPTSGRVELDNRDVGKFCDSSFRDSISLVPQESVMFEGTLRFNLSLGARPGHDVTDAEIENACRMANIHDTIAALPDGYDTRCGPNGSQFSGGQKQRLSIARALLRKPRLLLLDESTSALDSESEKMVQDALENVRKGITVIAIAHRLHTIEKADCIFVIEDGNCTARGTHKELLSKSETYRTNALHQVLGD</sequence>
<comment type="subcellular location">
    <subcellularLocation>
        <location evidence="1">Membrane</location>
        <topology evidence="1">Multi-pass membrane protein</topology>
    </subcellularLocation>
</comment>
<evidence type="ECO:0000313" key="15">
    <source>
        <dbReference type="Proteomes" id="UP001562354"/>
    </source>
</evidence>
<dbReference type="Gene3D" id="1.20.1560.10">
    <property type="entry name" value="ABC transporter type 1, transmembrane domain"/>
    <property type="match status" value="1"/>
</dbReference>
<dbReference type="Pfam" id="PF00005">
    <property type="entry name" value="ABC_tran"/>
    <property type="match status" value="2"/>
</dbReference>
<evidence type="ECO:0000256" key="1">
    <source>
        <dbReference type="ARBA" id="ARBA00004141"/>
    </source>
</evidence>
<feature type="transmembrane region" description="Helical" evidence="11">
    <location>
        <begin position="312"/>
        <end position="335"/>
    </location>
</feature>
<evidence type="ECO:0000313" key="14">
    <source>
        <dbReference type="EMBL" id="KAL1306335.1"/>
    </source>
</evidence>
<dbReference type="InterPro" id="IPR027417">
    <property type="entry name" value="P-loop_NTPase"/>
</dbReference>
<feature type="domain" description="ABC transmembrane type-1" evidence="13">
    <location>
        <begin position="43"/>
        <end position="340"/>
    </location>
</feature>
<comment type="caution">
    <text evidence="14">The sequence shown here is derived from an EMBL/GenBank/DDBJ whole genome shotgun (WGS) entry which is preliminary data.</text>
</comment>
<feature type="transmembrane region" description="Helical" evidence="11">
    <location>
        <begin position="787"/>
        <end position="814"/>
    </location>
</feature>
<evidence type="ECO:0000256" key="5">
    <source>
        <dbReference type="ARBA" id="ARBA00022737"/>
    </source>
</evidence>
<evidence type="ECO:0000256" key="8">
    <source>
        <dbReference type="ARBA" id="ARBA00022989"/>
    </source>
</evidence>
<evidence type="ECO:0000256" key="9">
    <source>
        <dbReference type="ARBA" id="ARBA00023136"/>
    </source>
</evidence>
<feature type="region of interest" description="Disordered" evidence="10">
    <location>
        <begin position="683"/>
        <end position="724"/>
    </location>
</feature>
<keyword evidence="5" id="KW-0677">Repeat</keyword>
<feature type="transmembrane region" description="Helical" evidence="11">
    <location>
        <begin position="743"/>
        <end position="767"/>
    </location>
</feature>
<dbReference type="InterPro" id="IPR017871">
    <property type="entry name" value="ABC_transporter-like_CS"/>
</dbReference>
<feature type="transmembrane region" description="Helical" evidence="11">
    <location>
        <begin position="95"/>
        <end position="116"/>
    </location>
</feature>
<feature type="domain" description="ABC transporter" evidence="12">
    <location>
        <begin position="376"/>
        <end position="654"/>
    </location>
</feature>
<dbReference type="Proteomes" id="UP001562354">
    <property type="component" value="Unassembled WGS sequence"/>
</dbReference>
<dbReference type="PROSITE" id="PS50929">
    <property type="entry name" value="ABC_TM1F"/>
    <property type="match status" value="2"/>
</dbReference>
<protein>
    <submittedName>
        <fullName evidence="14">Uncharacterized protein</fullName>
    </submittedName>
</protein>
<feature type="transmembrane region" description="Helical" evidence="11">
    <location>
        <begin position="167"/>
        <end position="186"/>
    </location>
</feature>
<feature type="domain" description="ABC transmembrane type-1" evidence="13">
    <location>
        <begin position="746"/>
        <end position="1034"/>
    </location>
</feature>
<dbReference type="InterPro" id="IPR011527">
    <property type="entry name" value="ABC1_TM_dom"/>
</dbReference>
<comment type="similarity">
    <text evidence="2">Belongs to the ABC transporter superfamily. ABCB family. Multidrug resistance exporter (TC 3.A.1.201) subfamily.</text>
</comment>
<dbReference type="Pfam" id="PF00664">
    <property type="entry name" value="ABC_membrane"/>
    <property type="match status" value="2"/>
</dbReference>
<dbReference type="PROSITE" id="PS00211">
    <property type="entry name" value="ABC_TRANSPORTER_1"/>
    <property type="match status" value="2"/>
</dbReference>
<dbReference type="GeneID" id="95978752"/>
<proteinExistence type="inferred from homology"/>
<dbReference type="SUPFAM" id="SSF90123">
    <property type="entry name" value="ABC transporter transmembrane region"/>
    <property type="match status" value="2"/>
</dbReference>
<name>A0ABR3PJU8_9PEZI</name>
<feature type="transmembrane region" description="Helical" evidence="11">
    <location>
        <begin position="192"/>
        <end position="213"/>
    </location>
</feature>
<organism evidence="14 15">
    <name type="scientific">Neodothiora populina</name>
    <dbReference type="NCBI Taxonomy" id="2781224"/>
    <lineage>
        <taxon>Eukaryota</taxon>
        <taxon>Fungi</taxon>
        <taxon>Dikarya</taxon>
        <taxon>Ascomycota</taxon>
        <taxon>Pezizomycotina</taxon>
        <taxon>Dothideomycetes</taxon>
        <taxon>Dothideomycetidae</taxon>
        <taxon>Dothideales</taxon>
        <taxon>Dothioraceae</taxon>
        <taxon>Neodothiora</taxon>
    </lineage>
</organism>
<accession>A0ABR3PJU8</accession>
<gene>
    <name evidence="14" type="ORF">AAFC00_005052</name>
</gene>
<dbReference type="Gene3D" id="3.40.50.300">
    <property type="entry name" value="P-loop containing nucleotide triphosphate hydrolases"/>
    <property type="match status" value="2"/>
</dbReference>
<evidence type="ECO:0000256" key="7">
    <source>
        <dbReference type="ARBA" id="ARBA00022840"/>
    </source>
</evidence>
<evidence type="ECO:0000256" key="3">
    <source>
        <dbReference type="ARBA" id="ARBA00022448"/>
    </source>
</evidence>
<evidence type="ECO:0000256" key="10">
    <source>
        <dbReference type="SAM" id="MobiDB-lite"/>
    </source>
</evidence>
<keyword evidence="7" id="KW-0067">ATP-binding</keyword>
<keyword evidence="8 11" id="KW-1133">Transmembrane helix</keyword>
<evidence type="ECO:0000259" key="12">
    <source>
        <dbReference type="PROSITE" id="PS50893"/>
    </source>
</evidence>
<feature type="transmembrane region" description="Helical" evidence="11">
    <location>
        <begin position="974"/>
        <end position="994"/>
    </location>
</feature>
<dbReference type="EMBL" id="JBFMKM010000004">
    <property type="protein sequence ID" value="KAL1306335.1"/>
    <property type="molecule type" value="Genomic_DNA"/>
</dbReference>
<keyword evidence="9 11" id="KW-0472">Membrane</keyword>
<keyword evidence="3" id="KW-0813">Transport</keyword>
<dbReference type="InterPro" id="IPR003593">
    <property type="entry name" value="AAA+_ATPase"/>
</dbReference>
<evidence type="ECO:0000256" key="4">
    <source>
        <dbReference type="ARBA" id="ARBA00022692"/>
    </source>
</evidence>
<feature type="transmembrane region" description="Helical" evidence="11">
    <location>
        <begin position="272"/>
        <end position="292"/>
    </location>
</feature>
<feature type="transmembrane region" description="Helical" evidence="11">
    <location>
        <begin position="858"/>
        <end position="883"/>
    </location>
</feature>
<dbReference type="CDD" id="cd18578">
    <property type="entry name" value="ABC_6TM_Pgp_ABCB1_D2_like"/>
    <property type="match status" value="1"/>
</dbReference>
<feature type="transmembrane region" description="Helical" evidence="11">
    <location>
        <begin position="35"/>
        <end position="62"/>
    </location>
</feature>
<dbReference type="InterPro" id="IPR003439">
    <property type="entry name" value="ABC_transporter-like_ATP-bd"/>
</dbReference>
<keyword evidence="4 11" id="KW-0812">Transmembrane</keyword>
<dbReference type="InterPro" id="IPR039421">
    <property type="entry name" value="Type_1_exporter"/>
</dbReference>
<dbReference type="SUPFAM" id="SSF52540">
    <property type="entry name" value="P-loop containing nucleoside triphosphate hydrolases"/>
    <property type="match status" value="2"/>
</dbReference>
<feature type="compositionally biased region" description="Low complexity" evidence="10">
    <location>
        <begin position="711"/>
        <end position="723"/>
    </location>
</feature>
<evidence type="ECO:0000259" key="13">
    <source>
        <dbReference type="PROSITE" id="PS50929"/>
    </source>
</evidence>
<keyword evidence="6" id="KW-0547">Nucleotide-binding</keyword>
<dbReference type="SMART" id="SM00382">
    <property type="entry name" value="AAA"/>
    <property type="match status" value="2"/>
</dbReference>
<evidence type="ECO:0000256" key="2">
    <source>
        <dbReference type="ARBA" id="ARBA00007577"/>
    </source>
</evidence>
<dbReference type="PANTHER" id="PTHR43394">
    <property type="entry name" value="ATP-DEPENDENT PERMEASE MDL1, MITOCHONDRIAL"/>
    <property type="match status" value="1"/>
</dbReference>
<dbReference type="PROSITE" id="PS50893">
    <property type="entry name" value="ABC_TRANSPORTER_2"/>
    <property type="match status" value="2"/>
</dbReference>
<feature type="domain" description="ABC transporter" evidence="12">
    <location>
        <begin position="1095"/>
        <end position="1334"/>
    </location>
</feature>
<reference evidence="14 15" key="1">
    <citation type="submission" date="2024-07" db="EMBL/GenBank/DDBJ databases">
        <title>Draft sequence of the Neodothiora populina.</title>
        <authorList>
            <person name="Drown D.D."/>
            <person name="Schuette U.S."/>
            <person name="Buechlein A.B."/>
            <person name="Rusch D.R."/>
            <person name="Winton L.W."/>
            <person name="Adams G.A."/>
        </authorList>
    </citation>
    <scope>NUCLEOTIDE SEQUENCE [LARGE SCALE GENOMIC DNA]</scope>
    <source>
        <strain evidence="14 15">CPC 39397</strain>
    </source>
</reference>
<dbReference type="RefSeq" id="XP_069202608.1">
    <property type="nucleotide sequence ID" value="XM_069344782.1"/>
</dbReference>
<feature type="transmembrane region" description="Helical" evidence="11">
    <location>
        <begin position="889"/>
        <end position="910"/>
    </location>
</feature>
<dbReference type="PANTHER" id="PTHR43394:SF11">
    <property type="entry name" value="ATP-BINDING CASSETTE TRANSPORTER"/>
    <property type="match status" value="1"/>
</dbReference>
<evidence type="ECO:0000256" key="11">
    <source>
        <dbReference type="SAM" id="Phobius"/>
    </source>
</evidence>
<dbReference type="InterPro" id="IPR036640">
    <property type="entry name" value="ABC1_TM_sf"/>
</dbReference>